<reference evidence="1" key="3">
    <citation type="submission" date="2025-09" db="UniProtKB">
        <authorList>
            <consortium name="Ensembl"/>
        </authorList>
    </citation>
    <scope>IDENTIFICATION</scope>
</reference>
<dbReference type="Ensembl" id="ENSEEET00000061715.1">
    <property type="protein sequence ID" value="ENSEEEP00000063285.1"/>
    <property type="gene ID" value="ENSEEEG00000027238.1"/>
</dbReference>
<accession>A0AAY5F2W4</accession>
<dbReference type="PANTHER" id="PTHR47666:SF2">
    <property type="entry name" value="TBC1 DOMAIN FAMILY MEMBER 8 ISOFORM X1"/>
    <property type="match status" value="1"/>
</dbReference>
<reference evidence="1 2" key="1">
    <citation type="submission" date="2020-05" db="EMBL/GenBank/DDBJ databases">
        <title>Electrophorus electricus (electric eel) genome, fEleEle1, primary haplotype.</title>
        <authorList>
            <person name="Myers G."/>
            <person name="Meyer A."/>
            <person name="Fedrigo O."/>
            <person name="Formenti G."/>
            <person name="Rhie A."/>
            <person name="Tracey A."/>
            <person name="Sims Y."/>
            <person name="Jarvis E.D."/>
        </authorList>
    </citation>
    <scope>NUCLEOTIDE SEQUENCE [LARGE SCALE GENOMIC DNA]</scope>
</reference>
<dbReference type="GeneTree" id="ENSGT00940000178460"/>
<dbReference type="Proteomes" id="UP000314983">
    <property type="component" value="Chromosome 25"/>
</dbReference>
<name>A0AAY5F2W4_ELEEL</name>
<proteinExistence type="predicted"/>
<dbReference type="AlphaFoldDB" id="A0AAY5F2W4"/>
<organism evidence="1 2">
    <name type="scientific">Electrophorus electricus</name>
    <name type="common">Electric eel</name>
    <name type="synonym">Gymnotus electricus</name>
    <dbReference type="NCBI Taxonomy" id="8005"/>
    <lineage>
        <taxon>Eukaryota</taxon>
        <taxon>Metazoa</taxon>
        <taxon>Chordata</taxon>
        <taxon>Craniata</taxon>
        <taxon>Vertebrata</taxon>
        <taxon>Euteleostomi</taxon>
        <taxon>Actinopterygii</taxon>
        <taxon>Neopterygii</taxon>
        <taxon>Teleostei</taxon>
        <taxon>Ostariophysi</taxon>
        <taxon>Gymnotiformes</taxon>
        <taxon>Gymnotoidei</taxon>
        <taxon>Gymnotidae</taxon>
        <taxon>Electrophorus</taxon>
    </lineage>
</organism>
<keyword evidence="2" id="KW-1185">Reference proteome</keyword>
<sequence>MWLTPDEVSLKSALKLWVTEKTNDYFLLQRRRGHGDTGGKITGMLVGALDTVLDSNARMAPFRILLKVPGSQVSWVIASGESSRPGPVHAALRPATTGEAGGSVHLLLLEGTCATPGRALPLRQPPGFLLLPAGQRG</sequence>
<evidence type="ECO:0000313" key="2">
    <source>
        <dbReference type="Proteomes" id="UP000314983"/>
    </source>
</evidence>
<reference evidence="1" key="2">
    <citation type="submission" date="2025-08" db="UniProtKB">
        <authorList>
            <consortium name="Ensembl"/>
        </authorList>
    </citation>
    <scope>IDENTIFICATION</scope>
</reference>
<dbReference type="PANTHER" id="PTHR47666">
    <property type="entry name" value="PROTEIN VASCULAR ASSOCIATED DEATH 1, CHLOROPLASTIC"/>
    <property type="match status" value="1"/>
</dbReference>
<evidence type="ECO:0000313" key="1">
    <source>
        <dbReference type="Ensembl" id="ENSEEEP00000063285.1"/>
    </source>
</evidence>
<protein>
    <submittedName>
        <fullName evidence="1">Uncharacterized protein</fullName>
    </submittedName>
</protein>